<gene>
    <name evidence="2" type="ORF">BN874_250005</name>
</gene>
<proteinExistence type="predicted"/>
<feature type="transmembrane region" description="Helical" evidence="1">
    <location>
        <begin position="169"/>
        <end position="187"/>
    </location>
</feature>
<reference evidence="2 3" key="1">
    <citation type="journal article" date="2014" name="ISME J.">
        <title>Candidatus Competibacter-lineage genomes retrieved from metagenomes reveal functional metabolic diversity.</title>
        <authorList>
            <person name="McIlroy S.J."/>
            <person name="Albertsen M."/>
            <person name="Andresen E.K."/>
            <person name="Saunders A.M."/>
            <person name="Kristiansen R."/>
            <person name="Stokholm-Bjerregaard M."/>
            <person name="Nielsen K.L."/>
            <person name="Nielsen P.H."/>
        </authorList>
    </citation>
    <scope>NUCLEOTIDE SEQUENCE [LARGE SCALE GENOMIC DNA]</scope>
    <source>
        <strain evidence="2 3">Run_B_J11</strain>
    </source>
</reference>
<evidence type="ECO:0000313" key="2">
    <source>
        <dbReference type="EMBL" id="CDH45504.1"/>
    </source>
</evidence>
<evidence type="ECO:0000313" key="3">
    <source>
        <dbReference type="Proteomes" id="UP000019184"/>
    </source>
</evidence>
<keyword evidence="1" id="KW-0472">Membrane</keyword>
<organism evidence="2 3">
    <name type="scientific">Candidatus Contendobacter odensis Run_B_J11</name>
    <dbReference type="NCBI Taxonomy" id="1400861"/>
    <lineage>
        <taxon>Bacteria</taxon>
        <taxon>Pseudomonadati</taxon>
        <taxon>Pseudomonadota</taxon>
        <taxon>Gammaproteobacteria</taxon>
        <taxon>Candidatus Competibacteraceae</taxon>
        <taxon>Candidatus Contendibacter</taxon>
    </lineage>
</organism>
<feature type="transmembrane region" description="Helical" evidence="1">
    <location>
        <begin position="58"/>
        <end position="79"/>
    </location>
</feature>
<keyword evidence="1" id="KW-1133">Transmembrane helix</keyword>
<name>A0A7U7GBS7_9GAMM</name>
<protein>
    <recommendedName>
        <fullName evidence="4">DUF4386 domain-containing protein</fullName>
    </recommendedName>
</protein>
<feature type="transmembrane region" description="Helical" evidence="1">
    <location>
        <begin position="138"/>
        <end position="157"/>
    </location>
</feature>
<feature type="transmembrane region" description="Helical" evidence="1">
    <location>
        <begin position="193"/>
        <end position="211"/>
    </location>
</feature>
<evidence type="ECO:0008006" key="4">
    <source>
        <dbReference type="Google" id="ProtNLM"/>
    </source>
</evidence>
<dbReference type="AlphaFoldDB" id="A0A7U7GBS7"/>
<dbReference type="OrthoDB" id="3381134at2"/>
<evidence type="ECO:0000256" key="1">
    <source>
        <dbReference type="SAM" id="Phobius"/>
    </source>
</evidence>
<dbReference type="RefSeq" id="WP_051497731.1">
    <property type="nucleotide sequence ID" value="NZ_CBTK010000168.1"/>
</dbReference>
<comment type="caution">
    <text evidence="2">The sequence shown here is derived from an EMBL/GenBank/DDBJ whole genome shotgun (WGS) entry which is preliminary data.</text>
</comment>
<feature type="transmembrane region" description="Helical" evidence="1">
    <location>
        <begin position="91"/>
        <end position="118"/>
    </location>
</feature>
<sequence>MPPELNLTAERLRAPRAAAIAGILFSILLITSILLLRLSVPADPLEAGAWLQTRASTVALALNLVPFAGIAFLWFIGVLRDRLGEREDRFFATVFLGSGLLFLAMLFFSAAVVGGIIIAHTADPQRLLGSATFTFARAITYEIMNIYAIKMAGVFMIVTSTLALRTGFLARWMAWLGYAVALLLLFSGRYIEAILLVFPLWVLLTSVYILIDNLRRPSPVPVITLEEKRHE</sequence>
<dbReference type="EMBL" id="CBTK010000168">
    <property type="protein sequence ID" value="CDH45504.1"/>
    <property type="molecule type" value="Genomic_DNA"/>
</dbReference>
<feature type="transmembrane region" description="Helical" evidence="1">
    <location>
        <begin position="17"/>
        <end position="38"/>
    </location>
</feature>
<dbReference type="Proteomes" id="UP000019184">
    <property type="component" value="Unassembled WGS sequence"/>
</dbReference>
<accession>A0A7U7GBS7</accession>
<keyword evidence="1" id="KW-0812">Transmembrane</keyword>
<keyword evidence="3" id="KW-1185">Reference proteome</keyword>